<keyword evidence="1" id="KW-0472">Membrane</keyword>
<keyword evidence="1" id="KW-0812">Transmembrane</keyword>
<proteinExistence type="predicted"/>
<sequence>MDFLCWRNKLTTVRRNKPGLLHCLGNPLAFALDKCQQIGSLLVVIRRGGHLWLLPLLLLVVVLVVVVRLLSLGFFIGNRCRFRMGVGVGIGSWGGAII</sequence>
<protein>
    <recommendedName>
        <fullName evidence="4">Transmembrane protein</fullName>
    </recommendedName>
</protein>
<dbReference type="EMBL" id="JYDH01000036">
    <property type="protein sequence ID" value="KRY37122.1"/>
    <property type="molecule type" value="Genomic_DNA"/>
</dbReference>
<gene>
    <name evidence="2" type="ORF">T01_7454</name>
</gene>
<reference evidence="2 3" key="1">
    <citation type="submission" date="2015-01" db="EMBL/GenBank/DDBJ databases">
        <title>Evolution of Trichinella species and genotypes.</title>
        <authorList>
            <person name="Korhonen P.K."/>
            <person name="Edoardo P."/>
            <person name="Giuseppe L.R."/>
            <person name="Gasser R.B."/>
        </authorList>
    </citation>
    <scope>NUCLEOTIDE SEQUENCE [LARGE SCALE GENOMIC DNA]</scope>
    <source>
        <strain evidence="2">ISS3</strain>
    </source>
</reference>
<keyword evidence="1" id="KW-1133">Transmembrane helix</keyword>
<evidence type="ECO:0000313" key="2">
    <source>
        <dbReference type="EMBL" id="KRY37122.1"/>
    </source>
</evidence>
<dbReference type="Proteomes" id="UP000054776">
    <property type="component" value="Unassembled WGS sequence"/>
</dbReference>
<comment type="caution">
    <text evidence="2">The sequence shown here is derived from an EMBL/GenBank/DDBJ whole genome shotgun (WGS) entry which is preliminary data.</text>
</comment>
<evidence type="ECO:0000256" key="1">
    <source>
        <dbReference type="SAM" id="Phobius"/>
    </source>
</evidence>
<name>A0A0V1BJP5_TRISP</name>
<evidence type="ECO:0000313" key="3">
    <source>
        <dbReference type="Proteomes" id="UP000054776"/>
    </source>
</evidence>
<feature type="transmembrane region" description="Helical" evidence="1">
    <location>
        <begin position="52"/>
        <end position="76"/>
    </location>
</feature>
<evidence type="ECO:0008006" key="4">
    <source>
        <dbReference type="Google" id="ProtNLM"/>
    </source>
</evidence>
<keyword evidence="3" id="KW-1185">Reference proteome</keyword>
<accession>A0A0V1BJP5</accession>
<dbReference type="InParanoid" id="A0A0V1BJP5"/>
<dbReference type="AlphaFoldDB" id="A0A0V1BJP5"/>
<organism evidence="2 3">
    <name type="scientific">Trichinella spiralis</name>
    <name type="common">Trichina worm</name>
    <dbReference type="NCBI Taxonomy" id="6334"/>
    <lineage>
        <taxon>Eukaryota</taxon>
        <taxon>Metazoa</taxon>
        <taxon>Ecdysozoa</taxon>
        <taxon>Nematoda</taxon>
        <taxon>Enoplea</taxon>
        <taxon>Dorylaimia</taxon>
        <taxon>Trichinellida</taxon>
        <taxon>Trichinellidae</taxon>
        <taxon>Trichinella</taxon>
    </lineage>
</organism>